<keyword evidence="4 6" id="KW-0472">Membrane</keyword>
<evidence type="ECO:0000313" key="7">
    <source>
        <dbReference type="EMBL" id="QLG49775.1"/>
    </source>
</evidence>
<dbReference type="InterPro" id="IPR036286">
    <property type="entry name" value="LexA/Signal_pep-like_sf"/>
</dbReference>
<keyword evidence="3 6" id="KW-1133">Transmembrane helix</keyword>
<evidence type="ECO:0000256" key="5">
    <source>
        <dbReference type="SAM" id="MobiDB-lite"/>
    </source>
</evidence>
<dbReference type="SUPFAM" id="SSF51306">
    <property type="entry name" value="LexA/Signal peptidase"/>
    <property type="match status" value="1"/>
</dbReference>
<evidence type="ECO:0000256" key="1">
    <source>
        <dbReference type="ARBA" id="ARBA00004370"/>
    </source>
</evidence>
<feature type="region of interest" description="Disordered" evidence="5">
    <location>
        <begin position="268"/>
        <end position="289"/>
    </location>
</feature>
<dbReference type="OrthoDB" id="4822at2157"/>
<keyword evidence="2 6" id="KW-0812">Transmembrane</keyword>
<dbReference type="GO" id="GO:0016020">
    <property type="term" value="C:membrane"/>
    <property type="evidence" value="ECO:0007669"/>
    <property type="project" value="UniProtKB-SubCell"/>
</dbReference>
<dbReference type="RefSeq" id="WP_179261645.1">
    <property type="nucleotide sequence ID" value="NZ_CP058601.1"/>
</dbReference>
<dbReference type="GO" id="GO:0004252">
    <property type="term" value="F:serine-type endopeptidase activity"/>
    <property type="evidence" value="ECO:0007669"/>
    <property type="project" value="InterPro"/>
</dbReference>
<feature type="transmembrane region" description="Helical" evidence="6">
    <location>
        <begin position="68"/>
        <end position="89"/>
    </location>
</feature>
<organism evidence="7 8">
    <name type="scientific">Natrinema halophilum</name>
    <dbReference type="NCBI Taxonomy" id="1699371"/>
    <lineage>
        <taxon>Archaea</taxon>
        <taxon>Methanobacteriati</taxon>
        <taxon>Methanobacteriota</taxon>
        <taxon>Stenosarchaea group</taxon>
        <taxon>Halobacteria</taxon>
        <taxon>Halobacteriales</taxon>
        <taxon>Natrialbaceae</taxon>
        <taxon>Natrinema</taxon>
    </lineage>
</organism>
<name>A0A7D5H8R1_9EURY</name>
<evidence type="ECO:0000256" key="3">
    <source>
        <dbReference type="ARBA" id="ARBA00022989"/>
    </source>
</evidence>
<evidence type="ECO:0000313" key="8">
    <source>
        <dbReference type="Proteomes" id="UP000509241"/>
    </source>
</evidence>
<dbReference type="InterPro" id="IPR001733">
    <property type="entry name" value="Peptidase_S26B"/>
</dbReference>
<dbReference type="PANTHER" id="PTHR10806">
    <property type="entry name" value="SIGNAL PEPTIDASE COMPLEX CATALYTIC SUBUNIT SEC11"/>
    <property type="match status" value="1"/>
</dbReference>
<evidence type="ECO:0000256" key="2">
    <source>
        <dbReference type="ARBA" id="ARBA00022692"/>
    </source>
</evidence>
<dbReference type="EMBL" id="CP058601">
    <property type="protein sequence ID" value="QLG49775.1"/>
    <property type="molecule type" value="Genomic_DNA"/>
</dbReference>
<proteinExistence type="predicted"/>
<dbReference type="Proteomes" id="UP000509241">
    <property type="component" value="Chromosome"/>
</dbReference>
<dbReference type="InterPro" id="IPR019533">
    <property type="entry name" value="Peptidase_S26"/>
</dbReference>
<dbReference type="CDD" id="cd06530">
    <property type="entry name" value="S26_SPase_I"/>
    <property type="match status" value="1"/>
</dbReference>
<dbReference type="KEGG" id="haly:HYG82_13355"/>
<dbReference type="AlphaFoldDB" id="A0A7D5H8R1"/>
<dbReference type="GO" id="GO:0006465">
    <property type="term" value="P:signal peptide processing"/>
    <property type="evidence" value="ECO:0007669"/>
    <property type="project" value="InterPro"/>
</dbReference>
<evidence type="ECO:0000256" key="6">
    <source>
        <dbReference type="SAM" id="Phobius"/>
    </source>
</evidence>
<dbReference type="PANTHER" id="PTHR10806:SF6">
    <property type="entry name" value="SIGNAL PEPTIDASE COMPLEX CATALYTIC SUBUNIT SEC11"/>
    <property type="match status" value="1"/>
</dbReference>
<evidence type="ECO:0000256" key="4">
    <source>
        <dbReference type="ARBA" id="ARBA00023136"/>
    </source>
</evidence>
<gene>
    <name evidence="7" type="ORF">HYG82_13355</name>
</gene>
<accession>A0A7D5H8R1</accession>
<feature type="compositionally biased region" description="Basic and acidic residues" evidence="5">
    <location>
        <begin position="28"/>
        <end position="38"/>
    </location>
</feature>
<dbReference type="GeneID" id="56034296"/>
<keyword evidence="8" id="KW-1185">Reference proteome</keyword>
<feature type="compositionally biased region" description="Low complexity" evidence="5">
    <location>
        <begin position="272"/>
        <end position="289"/>
    </location>
</feature>
<protein>
    <submittedName>
        <fullName evidence="7">S26 family signal peptidase</fullName>
    </submittedName>
</protein>
<feature type="region of interest" description="Disordered" evidence="5">
    <location>
        <begin position="1"/>
        <end position="41"/>
    </location>
</feature>
<reference evidence="7 8" key="1">
    <citation type="submission" date="2020-07" db="EMBL/GenBank/DDBJ databases">
        <authorList>
            <person name="Cui H."/>
        </authorList>
    </citation>
    <scope>NUCLEOTIDE SEQUENCE [LARGE SCALE GENOMIC DNA]</scope>
    <source>
        <strain evidence="7 8">YPL8</strain>
    </source>
</reference>
<comment type="subcellular location">
    <subcellularLocation>
        <location evidence="1">Membrane</location>
    </subcellularLocation>
</comment>
<sequence>MSGSSTDNPPDDSGDEPDRRNQIGGRAHRSEETTRSDSDSDAVTIADDGFVRWFLGTNDENVVMIRDILSSVAIVAVVGLLLFGVSGIWPPLVAVESGSMQPHMERGDLVFVVEEGRFVGDGSVEGTGVVTLEQGQETGYTKFGKAGDVVVFKPDGSGFDTPVIHRAHFWVEEGDKWVNTKANPEFTDGATCTEVASCPAPHDGFVTKGDNNPSYDQIGRTSGADTSIVKTEWIKGKSKYRIPWLGKIRLTFDRLLGGILVPEYPSSPPLQGASPATATASPTPAETGAPGFGWNGGFAAVGGVAGIAGAAVTIDRHSR</sequence>